<gene>
    <name evidence="2" type="ORF">GU926_09480</name>
</gene>
<dbReference type="KEGG" id="nib:GU926_09480"/>
<sequence length="180" mass="20262">MNVNSFNRRLTLLLIAGSIAPFLAFTPPVTEWLRQHIDQRLSVEFPGQPTQSSGGGTTLYFVKSGEAGFMASAIHYNKQPGLRPITNSYLYYVSLMSSQIKDANGTLVDSASFTLDGYKGLEFSFRAAPPRGTYQITFSKRVIFVDGRVYQAQYTPISHLSKPNKERIRKFFDSMRLTLM</sequence>
<keyword evidence="3" id="KW-1185">Reference proteome</keyword>
<keyword evidence="1" id="KW-0732">Signal</keyword>
<dbReference type="Proteomes" id="UP000464214">
    <property type="component" value="Chromosome"/>
</dbReference>
<proteinExistence type="predicted"/>
<evidence type="ECO:0000256" key="1">
    <source>
        <dbReference type="SAM" id="SignalP"/>
    </source>
</evidence>
<evidence type="ECO:0008006" key="4">
    <source>
        <dbReference type="Google" id="ProtNLM"/>
    </source>
</evidence>
<reference evidence="2 3" key="1">
    <citation type="submission" date="2020-01" db="EMBL/GenBank/DDBJ databases">
        <authorList>
            <person name="Kim M."/>
        </authorList>
    </citation>
    <scope>NUCLEOTIDE SEQUENCE [LARGE SCALE GENOMIC DNA]</scope>
    <source>
        <strain evidence="2 3">BT10</strain>
    </source>
</reference>
<accession>A0A6P1NZN7</accession>
<name>A0A6P1NZN7_9BACT</name>
<evidence type="ECO:0000313" key="2">
    <source>
        <dbReference type="EMBL" id="QHL87655.1"/>
    </source>
</evidence>
<evidence type="ECO:0000313" key="3">
    <source>
        <dbReference type="Proteomes" id="UP000464214"/>
    </source>
</evidence>
<protein>
    <recommendedName>
        <fullName evidence="4">DUF4468 domain-containing protein</fullName>
    </recommendedName>
</protein>
<organism evidence="2 3">
    <name type="scientific">Nibribacter ruber</name>
    <dbReference type="NCBI Taxonomy" id="2698458"/>
    <lineage>
        <taxon>Bacteria</taxon>
        <taxon>Pseudomonadati</taxon>
        <taxon>Bacteroidota</taxon>
        <taxon>Cytophagia</taxon>
        <taxon>Cytophagales</taxon>
        <taxon>Hymenobacteraceae</taxon>
        <taxon>Nibribacter</taxon>
    </lineage>
</organism>
<feature type="chain" id="PRO_5027069953" description="DUF4468 domain-containing protein" evidence="1">
    <location>
        <begin position="25"/>
        <end position="180"/>
    </location>
</feature>
<dbReference type="RefSeq" id="WP_160691261.1">
    <property type="nucleotide sequence ID" value="NZ_CP047897.1"/>
</dbReference>
<feature type="signal peptide" evidence="1">
    <location>
        <begin position="1"/>
        <end position="24"/>
    </location>
</feature>
<dbReference type="AlphaFoldDB" id="A0A6P1NZN7"/>
<dbReference type="EMBL" id="CP047897">
    <property type="protein sequence ID" value="QHL87655.1"/>
    <property type="molecule type" value="Genomic_DNA"/>
</dbReference>